<evidence type="ECO:0000256" key="3">
    <source>
        <dbReference type="ARBA" id="ARBA00022670"/>
    </source>
</evidence>
<dbReference type="STRING" id="331657.A0A4U0WJ19"/>
<keyword evidence="16" id="KW-0239">DNA-directed DNA polymerase</keyword>
<dbReference type="SUPFAM" id="SSF56672">
    <property type="entry name" value="DNA/RNA polymerases"/>
    <property type="match status" value="1"/>
</dbReference>
<proteinExistence type="predicted"/>
<feature type="region of interest" description="Disordered" evidence="21">
    <location>
        <begin position="986"/>
        <end position="1051"/>
    </location>
</feature>
<dbReference type="Pfam" id="PF00385">
    <property type="entry name" value="Chromo"/>
    <property type="match status" value="1"/>
</dbReference>
<dbReference type="GO" id="GO:0003964">
    <property type="term" value="F:RNA-directed DNA polymerase activity"/>
    <property type="evidence" value="ECO:0007669"/>
    <property type="project" value="UniProtKB-KW"/>
</dbReference>
<keyword evidence="18" id="KW-0238">DNA-binding</keyword>
<evidence type="ECO:0000259" key="25">
    <source>
        <dbReference type="PROSITE" id="PS50994"/>
    </source>
</evidence>
<dbReference type="InterPro" id="IPR000953">
    <property type="entry name" value="Chromo/chromo_shadow_dom"/>
</dbReference>
<keyword evidence="6" id="KW-0548">Nucleotidyltransferase</keyword>
<feature type="compositionally biased region" description="Polar residues" evidence="21">
    <location>
        <begin position="1028"/>
        <end position="1042"/>
    </location>
</feature>
<dbReference type="Gene3D" id="3.10.10.10">
    <property type="entry name" value="HIV Type 1 Reverse Transcriptase, subunit A, domain 1"/>
    <property type="match status" value="1"/>
</dbReference>
<gene>
    <name evidence="26" type="ORF">B0A49_12121</name>
</gene>
<keyword evidence="14" id="KW-0229">DNA integration</keyword>
<evidence type="ECO:0000256" key="19">
    <source>
        <dbReference type="ARBA" id="ARBA00023136"/>
    </source>
</evidence>
<dbReference type="Gene3D" id="1.10.340.70">
    <property type="match status" value="1"/>
</dbReference>
<dbReference type="OrthoDB" id="3929326at2759"/>
<evidence type="ECO:0000256" key="7">
    <source>
        <dbReference type="ARBA" id="ARBA00022722"/>
    </source>
</evidence>
<dbReference type="InterPro" id="IPR036397">
    <property type="entry name" value="RNaseH_sf"/>
</dbReference>
<keyword evidence="13" id="KW-0694">RNA-binding</keyword>
<sequence>PHNLRFPGLYAIGCLFFILNIVLFIFNVLMISARFYLYPSTFKASISHPTESLFVPAAVISYGTILLNVTQYGLEGGKTGYWLHETMYIMYWVYCTLAILLSCGIYLVLWSTQTFTISQMTPVWIFPAYPLLIVGPHAGQMSSKISRTRALVEDAGLVVRNTDGSLAEATWPAWIRDDYDRMKQNYKLLPARAVALAFVQVAQEMSKKMRGLSLKRQADTDVEMMDDPSRHENVNAMVERKFSQLLKEHKLSNVNGKGGKGKKNKTSPSRPKKNGSVNYKVQKPRGSGGNSRGGKGKGKNPARTQFVAAHTPIALLEPSHDFESGVFMGPGVVIPNHLEWQLCLNLKYILHHNPNPLIVTEAWKHLERSVRLSWHFRHSTRTQSKFYVPKKDWTPPADQWDPVIERGLNAGKDLLFERIADLTLAKSHRSNPDLRQLKVFLESNSILMKITDKNLGIAAISKQWYLQHCVLLLQDTSTYEPIDLDLLQEYQRAAYERIRTICKDAAFSEQVKEFLLSSDMLVAIPEFHAIPKVHKTPWKLRRLSPVTPGSQGRLLKSVISLYELFTNDGSQEVWLVTGDVESFHTNVSVSSTVDVLRDGAMNSIESQAGVDMTAIPDLVEAVMATNCFGFNGQYFHQTQGIAMGTSCAPSFANVNMGMMEILCHEITDTGSKDSGLMLYVRYIDDIFLIFKGTKSACQSCLDSLSAKLQPFTIGWEICSVSEPKSFLDVEFFFDKGFGPLGLQSRVYRKRLNRHQYIPWSSAHPDSVKRAFIKAEMTRYMIICSNKTLFEERVSEFMQALRRRGYPSDVLHVWKKQVRYEDRAWSLSKRKDQTTRGLPLMLPSSYDEVWEYVDTKSVLSEMKRHWEKVARDADLEQDQAYYPTLFLTLTRNALLCQYGDRPIEAVVFGKESLRPVQAIDGSTLTSKEESWIYRLSFTLPLFETITATFIQTPCEAYDFVLGMPWLRSQNPSIDWSTLRAMPRATSQNIPLTRSTNQIPDNASNPEVPHDAQKPESQKPESQKPESQKPETQNTSDTPATSETKPTRRPQNPKIALLGIEPFQTVAHGLPVYLLRGTRKAVTFASNPAQPLPESAETAVPRAYRAFADVFSAVKAAQLPPHRDLDHAIDLVPEGKPPYGPIYNLSETELQTLREYIDENLRNGFIQPSTSSAGAPILFVKKKDGRLRLCVDYRALNCITQKNRYPLPLISEILDRLKKANVYTKLDLRGAYNLIRIKKGDEWKTAFRTRYGHFEYNVMPFGLTNAPATFQAYIDQAMRGLVDVSVIVYLDDILIYSKDEADHELHVKQVLGRLREHGLYAKLEKCQFSVKQVEFLGYRISPEGMSMDPGRVASIQDWPVATSIHDVQVFLGFTNFYRRFIEGYSRISAPMTALLRKHAKPFRWAAAADEAFRKLRQQFLQAPVLRHFDPELPIRLETDASAHAISAILTQPGESHQQPVAFWSRKLIDAEENYATPDMELLAIVKAFQHWRHYLEGAKYPVRVLTDHSNLQWFNTTKTLTRRQARWAEELSGFDFVIEYRAGKKNPADGPSRRPDYMKDSTKTENLRPAFLKFAATSCPEPLLAEILANTQTDALLSRLPAPLSAPWKKEDSGLYVYDSRVYVPQVVRVRVLRDHHDTPMAGHFGWARTLELVSRNYYWPGMSKDVKDYVTFDMITDLPESGREKYTCILVFVDRLTKMSHFVPCHKTLKAPQLADCFLDSVIRLHGVPRGIITDRAPTFLSHFWQRLCERLQLRHSPSTAFHPQTDGQTERMNSVLESYLRAHVNYMQDDWASWLPVAEFAYNNSRHATTKTSPFRANYGYDPDFEVLPEHEITVPQADEHASRMRALHAHLVDRVIDAQNLQAQYYDAKHLPRSYEVGDKVYLKTTNIRTQRPSKKLDSTKIGPFCIVKRIGLQSYRLDLQGLRVHDVFHVSLLEPASDPVPGQVLPPPPPVVVGEEQEWEVEQILDSRLHYGKLQYLVRWKDYPPSDDSWQPAGHVVHAPDLLQAFHEAHPHRPRTSTRRRRR</sequence>
<feature type="domain" description="Chromo" evidence="23">
    <location>
        <begin position="1961"/>
        <end position="2020"/>
    </location>
</feature>
<feature type="transmembrane region" description="Helical" evidence="22">
    <location>
        <begin position="121"/>
        <end position="139"/>
    </location>
</feature>
<dbReference type="PANTHER" id="PTHR37984:SF5">
    <property type="entry name" value="PROTEIN NYNRIN-LIKE"/>
    <property type="match status" value="1"/>
</dbReference>
<dbReference type="Pfam" id="PF03595">
    <property type="entry name" value="SLAC1"/>
    <property type="match status" value="1"/>
</dbReference>
<evidence type="ECO:0000259" key="23">
    <source>
        <dbReference type="PROSITE" id="PS50013"/>
    </source>
</evidence>
<evidence type="ECO:0000256" key="14">
    <source>
        <dbReference type="ARBA" id="ARBA00022908"/>
    </source>
</evidence>
<dbReference type="InterPro" id="IPR004695">
    <property type="entry name" value="SLAC1/Mae1/Ssu1/TehA"/>
</dbReference>
<evidence type="ECO:0000256" key="12">
    <source>
        <dbReference type="ARBA" id="ARBA00022842"/>
    </source>
</evidence>
<dbReference type="Pfam" id="PF24626">
    <property type="entry name" value="SH3_Tf2-1"/>
    <property type="match status" value="1"/>
</dbReference>
<dbReference type="InterPro" id="IPR058912">
    <property type="entry name" value="HTH_animal"/>
</dbReference>
<dbReference type="Pfam" id="PF00078">
    <property type="entry name" value="RVT_1"/>
    <property type="match status" value="1"/>
</dbReference>
<keyword evidence="10" id="KW-0255">Endonuclease</keyword>
<dbReference type="SUPFAM" id="SSF54160">
    <property type="entry name" value="Chromo domain-like"/>
    <property type="match status" value="1"/>
</dbReference>
<evidence type="ECO:0000256" key="10">
    <source>
        <dbReference type="ARBA" id="ARBA00022759"/>
    </source>
</evidence>
<dbReference type="Gene3D" id="2.40.50.40">
    <property type="match status" value="1"/>
</dbReference>
<dbReference type="FunFam" id="1.10.340.70:FF:000001">
    <property type="entry name" value="Retrovirus-related Pol polyprotein from transposon gypsy-like Protein"/>
    <property type="match status" value="1"/>
</dbReference>
<dbReference type="InterPro" id="IPR001584">
    <property type="entry name" value="Integrase_cat-core"/>
</dbReference>
<evidence type="ECO:0000256" key="11">
    <source>
        <dbReference type="ARBA" id="ARBA00022801"/>
    </source>
</evidence>
<feature type="transmembrane region" description="Helical" evidence="22">
    <location>
        <begin position="6"/>
        <end position="31"/>
    </location>
</feature>
<feature type="domain" description="Integrase catalytic" evidence="25">
    <location>
        <begin position="1655"/>
        <end position="1822"/>
    </location>
</feature>
<feature type="compositionally biased region" description="Basic and acidic residues" evidence="21">
    <location>
        <begin position="1006"/>
        <end position="1027"/>
    </location>
</feature>
<comment type="subcellular location">
    <subcellularLocation>
        <location evidence="1">Membrane</location>
        <topology evidence="1">Multi-pass membrane protein</topology>
    </subcellularLocation>
</comment>
<evidence type="ECO:0000256" key="1">
    <source>
        <dbReference type="ARBA" id="ARBA00004141"/>
    </source>
</evidence>
<evidence type="ECO:0000256" key="6">
    <source>
        <dbReference type="ARBA" id="ARBA00022695"/>
    </source>
</evidence>
<evidence type="ECO:0000256" key="2">
    <source>
        <dbReference type="ARBA" id="ARBA00011353"/>
    </source>
</evidence>
<feature type="compositionally biased region" description="Polar residues" evidence="21">
    <location>
        <begin position="986"/>
        <end position="1003"/>
    </location>
</feature>
<feature type="transmembrane region" description="Helical" evidence="22">
    <location>
        <begin position="89"/>
        <end position="109"/>
    </location>
</feature>
<keyword evidence="8" id="KW-0479">Metal-binding</keyword>
<dbReference type="PROSITE" id="PS50994">
    <property type="entry name" value="INTEGRASE"/>
    <property type="match status" value="1"/>
</dbReference>
<organism evidence="26 27">
    <name type="scientific">Cryomyces minteri</name>
    <dbReference type="NCBI Taxonomy" id="331657"/>
    <lineage>
        <taxon>Eukaryota</taxon>
        <taxon>Fungi</taxon>
        <taxon>Dikarya</taxon>
        <taxon>Ascomycota</taxon>
        <taxon>Pezizomycotina</taxon>
        <taxon>Dothideomycetes</taxon>
        <taxon>Dothideomycetes incertae sedis</taxon>
        <taxon>Cryomyces</taxon>
    </lineage>
</organism>
<evidence type="ECO:0000259" key="24">
    <source>
        <dbReference type="PROSITE" id="PS50878"/>
    </source>
</evidence>
<evidence type="ECO:0000256" key="22">
    <source>
        <dbReference type="SAM" id="Phobius"/>
    </source>
</evidence>
<dbReference type="GO" id="GO:0016020">
    <property type="term" value="C:membrane"/>
    <property type="evidence" value="ECO:0007669"/>
    <property type="project" value="UniProtKB-SubCell"/>
</dbReference>
<dbReference type="EMBL" id="NAJN01001715">
    <property type="protein sequence ID" value="TKA61575.1"/>
    <property type="molecule type" value="Genomic_DNA"/>
</dbReference>
<dbReference type="Pfam" id="PF17921">
    <property type="entry name" value="Integrase_H2C2"/>
    <property type="match status" value="1"/>
</dbReference>
<dbReference type="CDD" id="cd09274">
    <property type="entry name" value="RNase_HI_RT_Ty3"/>
    <property type="match status" value="1"/>
</dbReference>
<keyword evidence="15" id="KW-0695">RNA-directed DNA polymerase</keyword>
<dbReference type="Gene3D" id="3.30.420.10">
    <property type="entry name" value="Ribonuclease H-like superfamily/Ribonuclease H"/>
    <property type="match status" value="1"/>
</dbReference>
<dbReference type="FunFam" id="3.30.420.10:FF:000032">
    <property type="entry name" value="Retrovirus-related Pol polyprotein from transposon 297-like Protein"/>
    <property type="match status" value="1"/>
</dbReference>
<keyword evidence="27" id="KW-1185">Reference proteome</keyword>
<dbReference type="PROSITE" id="PS50878">
    <property type="entry name" value="RT_POL"/>
    <property type="match status" value="1"/>
</dbReference>
<evidence type="ECO:0000256" key="16">
    <source>
        <dbReference type="ARBA" id="ARBA00022932"/>
    </source>
</evidence>
<dbReference type="InterPro" id="IPR041373">
    <property type="entry name" value="RT_RNaseH"/>
</dbReference>
<reference evidence="26 27" key="1">
    <citation type="submission" date="2017-03" db="EMBL/GenBank/DDBJ databases">
        <title>Genomes of endolithic fungi from Antarctica.</title>
        <authorList>
            <person name="Coleine C."/>
            <person name="Masonjones S."/>
            <person name="Stajich J.E."/>
        </authorList>
    </citation>
    <scope>NUCLEOTIDE SEQUENCE [LARGE SCALE GENOMIC DNA]</scope>
    <source>
        <strain evidence="26 27">CCFEE 5187</strain>
    </source>
</reference>
<accession>A0A4U0WJ19</accession>
<dbReference type="InterPro" id="IPR023780">
    <property type="entry name" value="Chromo_domain"/>
</dbReference>
<dbReference type="SMART" id="SM00298">
    <property type="entry name" value="CHROMO"/>
    <property type="match status" value="1"/>
</dbReference>
<keyword evidence="20" id="KW-0233">DNA recombination</keyword>
<evidence type="ECO:0008006" key="28">
    <source>
        <dbReference type="Google" id="ProtNLM"/>
    </source>
</evidence>
<dbReference type="InterPro" id="IPR012337">
    <property type="entry name" value="RNaseH-like_sf"/>
</dbReference>
<evidence type="ECO:0000256" key="13">
    <source>
        <dbReference type="ARBA" id="ARBA00022884"/>
    </source>
</evidence>
<keyword evidence="3" id="KW-0645">Protease</keyword>
<dbReference type="CDD" id="cd00024">
    <property type="entry name" value="CD_CSD"/>
    <property type="match status" value="1"/>
</dbReference>
<evidence type="ECO:0000256" key="9">
    <source>
        <dbReference type="ARBA" id="ARBA00022750"/>
    </source>
</evidence>
<feature type="compositionally biased region" description="Basic residues" evidence="21">
    <location>
        <begin position="259"/>
        <end position="273"/>
    </location>
</feature>
<evidence type="ECO:0000256" key="21">
    <source>
        <dbReference type="SAM" id="MobiDB-lite"/>
    </source>
</evidence>
<evidence type="ECO:0000256" key="18">
    <source>
        <dbReference type="ARBA" id="ARBA00023125"/>
    </source>
</evidence>
<dbReference type="Pfam" id="PF26215">
    <property type="entry name" value="HTH_animal"/>
    <property type="match status" value="1"/>
</dbReference>
<dbReference type="GO" id="GO:0005634">
    <property type="term" value="C:nucleus"/>
    <property type="evidence" value="ECO:0007669"/>
    <property type="project" value="UniProtKB-ARBA"/>
</dbReference>
<evidence type="ECO:0000313" key="27">
    <source>
        <dbReference type="Proteomes" id="UP000308768"/>
    </source>
</evidence>
<dbReference type="Pfam" id="PF17917">
    <property type="entry name" value="RT_RNaseH"/>
    <property type="match status" value="1"/>
</dbReference>
<dbReference type="Proteomes" id="UP000308768">
    <property type="component" value="Unassembled WGS sequence"/>
</dbReference>
<dbReference type="Gene3D" id="3.30.70.270">
    <property type="match status" value="2"/>
</dbReference>
<keyword evidence="17 22" id="KW-1133">Transmembrane helix</keyword>
<dbReference type="Gene3D" id="1.50.10.150">
    <property type="entry name" value="Voltage-dependent anion channel"/>
    <property type="match status" value="1"/>
</dbReference>
<dbReference type="GO" id="GO:0003723">
    <property type="term" value="F:RNA binding"/>
    <property type="evidence" value="ECO:0007669"/>
    <property type="project" value="UniProtKB-KW"/>
</dbReference>
<dbReference type="GO" id="GO:0006338">
    <property type="term" value="P:chromatin remodeling"/>
    <property type="evidence" value="ECO:0007669"/>
    <property type="project" value="UniProtKB-ARBA"/>
</dbReference>
<dbReference type="GO" id="GO:0006310">
    <property type="term" value="P:DNA recombination"/>
    <property type="evidence" value="ECO:0007669"/>
    <property type="project" value="UniProtKB-KW"/>
</dbReference>
<feature type="non-terminal residue" evidence="26">
    <location>
        <position position="1"/>
    </location>
</feature>
<dbReference type="InterPro" id="IPR043128">
    <property type="entry name" value="Rev_trsase/Diguanyl_cyclase"/>
</dbReference>
<keyword evidence="12" id="KW-0460">Magnesium</keyword>
<evidence type="ECO:0000256" key="4">
    <source>
        <dbReference type="ARBA" id="ARBA00022679"/>
    </source>
</evidence>
<keyword evidence="19 22" id="KW-0472">Membrane</keyword>
<dbReference type="InterPro" id="IPR016197">
    <property type="entry name" value="Chromo-like_dom_sf"/>
</dbReference>
<dbReference type="InterPro" id="IPR000477">
    <property type="entry name" value="RT_dom"/>
</dbReference>
<evidence type="ECO:0000256" key="17">
    <source>
        <dbReference type="ARBA" id="ARBA00022989"/>
    </source>
</evidence>
<evidence type="ECO:0000256" key="20">
    <source>
        <dbReference type="ARBA" id="ARBA00023172"/>
    </source>
</evidence>
<dbReference type="GO" id="GO:0003677">
    <property type="term" value="F:DNA binding"/>
    <property type="evidence" value="ECO:0007669"/>
    <property type="project" value="UniProtKB-KW"/>
</dbReference>
<dbReference type="PROSITE" id="PS50013">
    <property type="entry name" value="CHROMO_2"/>
    <property type="match status" value="1"/>
</dbReference>
<dbReference type="InterPro" id="IPR050951">
    <property type="entry name" value="Retrovirus_Pol_polyprotein"/>
</dbReference>
<keyword evidence="4" id="KW-0808">Transferase</keyword>
<evidence type="ECO:0000256" key="15">
    <source>
        <dbReference type="ARBA" id="ARBA00022918"/>
    </source>
</evidence>
<comment type="subunit">
    <text evidence="2">Component of the NuA4 histone acetyltransferase complex.</text>
</comment>
<evidence type="ECO:0000256" key="5">
    <source>
        <dbReference type="ARBA" id="ARBA00022692"/>
    </source>
</evidence>
<dbReference type="GO" id="GO:0015074">
    <property type="term" value="P:DNA integration"/>
    <property type="evidence" value="ECO:0007669"/>
    <property type="project" value="UniProtKB-KW"/>
</dbReference>
<dbReference type="InterPro" id="IPR041588">
    <property type="entry name" value="Integrase_H2C2"/>
</dbReference>
<evidence type="ECO:0000313" key="26">
    <source>
        <dbReference type="EMBL" id="TKA61575.1"/>
    </source>
</evidence>
<evidence type="ECO:0000256" key="8">
    <source>
        <dbReference type="ARBA" id="ARBA00022723"/>
    </source>
</evidence>
<dbReference type="GO" id="GO:0004190">
    <property type="term" value="F:aspartic-type endopeptidase activity"/>
    <property type="evidence" value="ECO:0007669"/>
    <property type="project" value="UniProtKB-KW"/>
</dbReference>
<dbReference type="FunFam" id="3.30.70.270:FF:000020">
    <property type="entry name" value="Transposon Tf2-6 polyprotein-like Protein"/>
    <property type="match status" value="1"/>
</dbReference>
<dbReference type="InterPro" id="IPR043502">
    <property type="entry name" value="DNA/RNA_pol_sf"/>
</dbReference>
<dbReference type="PANTHER" id="PTHR37984">
    <property type="entry name" value="PROTEIN CBG26694"/>
    <property type="match status" value="1"/>
</dbReference>
<dbReference type="GO" id="GO:0046872">
    <property type="term" value="F:metal ion binding"/>
    <property type="evidence" value="ECO:0007669"/>
    <property type="project" value="UniProtKB-KW"/>
</dbReference>
<protein>
    <recommendedName>
        <fullName evidence="28">Reverse transcriptase</fullName>
    </recommendedName>
</protein>
<keyword evidence="9" id="KW-0064">Aspartyl protease</keyword>
<dbReference type="GO" id="GO:0003887">
    <property type="term" value="F:DNA-directed DNA polymerase activity"/>
    <property type="evidence" value="ECO:0007669"/>
    <property type="project" value="UniProtKB-KW"/>
</dbReference>
<dbReference type="GO" id="GO:0055085">
    <property type="term" value="P:transmembrane transport"/>
    <property type="evidence" value="ECO:0007669"/>
    <property type="project" value="InterPro"/>
</dbReference>
<dbReference type="InterPro" id="IPR056924">
    <property type="entry name" value="SH3_Tf2-1"/>
</dbReference>
<keyword evidence="11" id="KW-0378">Hydrolase</keyword>
<name>A0A4U0WJ19_9PEZI</name>
<dbReference type="SUPFAM" id="SSF53098">
    <property type="entry name" value="Ribonuclease H-like"/>
    <property type="match status" value="1"/>
</dbReference>
<feature type="domain" description="Reverse transcriptase" evidence="24">
    <location>
        <begin position="1159"/>
        <end position="1338"/>
    </location>
</feature>
<comment type="caution">
    <text evidence="26">The sequence shown here is derived from an EMBL/GenBank/DDBJ whole genome shotgun (WGS) entry which is preliminary data.</text>
</comment>
<dbReference type="InterPro" id="IPR038665">
    <property type="entry name" value="Voltage-dep_anion_channel_sf"/>
</dbReference>
<dbReference type="GO" id="GO:0006508">
    <property type="term" value="P:proteolysis"/>
    <property type="evidence" value="ECO:0007669"/>
    <property type="project" value="UniProtKB-KW"/>
</dbReference>
<dbReference type="GO" id="GO:0004519">
    <property type="term" value="F:endonuclease activity"/>
    <property type="evidence" value="ECO:0007669"/>
    <property type="project" value="UniProtKB-KW"/>
</dbReference>
<feature type="region of interest" description="Disordered" evidence="21">
    <location>
        <begin position="248"/>
        <end position="302"/>
    </location>
</feature>
<feature type="transmembrane region" description="Helical" evidence="22">
    <location>
        <begin position="52"/>
        <end position="69"/>
    </location>
</feature>
<keyword evidence="5 22" id="KW-0812">Transmembrane</keyword>
<dbReference type="CDD" id="cd01647">
    <property type="entry name" value="RT_LTR"/>
    <property type="match status" value="1"/>
</dbReference>
<keyword evidence="7" id="KW-0540">Nuclease</keyword>